<dbReference type="Gene3D" id="3.40.50.300">
    <property type="entry name" value="P-loop containing nucleotide triphosphate hydrolases"/>
    <property type="match status" value="1"/>
</dbReference>
<accession>A0A8K0QWR7</accession>
<reference evidence="1" key="1">
    <citation type="journal article" date="2021" name="Nat. Commun.">
        <title>Genetic determinants of endophytism in the Arabidopsis root mycobiome.</title>
        <authorList>
            <person name="Mesny F."/>
            <person name="Miyauchi S."/>
            <person name="Thiergart T."/>
            <person name="Pickel B."/>
            <person name="Atanasova L."/>
            <person name="Karlsson M."/>
            <person name="Huettel B."/>
            <person name="Barry K.W."/>
            <person name="Haridas S."/>
            <person name="Chen C."/>
            <person name="Bauer D."/>
            <person name="Andreopoulos W."/>
            <person name="Pangilinan J."/>
            <person name="LaButti K."/>
            <person name="Riley R."/>
            <person name="Lipzen A."/>
            <person name="Clum A."/>
            <person name="Drula E."/>
            <person name="Henrissat B."/>
            <person name="Kohler A."/>
            <person name="Grigoriev I.V."/>
            <person name="Martin F.M."/>
            <person name="Hacquard S."/>
        </authorList>
    </citation>
    <scope>NUCLEOTIDE SEQUENCE</scope>
    <source>
        <strain evidence="1">MPI-SDFR-AT-0120</strain>
    </source>
</reference>
<comment type="caution">
    <text evidence="1">The sequence shown here is derived from an EMBL/GenBank/DDBJ whole genome shotgun (WGS) entry which is preliminary data.</text>
</comment>
<evidence type="ECO:0008006" key="3">
    <source>
        <dbReference type="Google" id="ProtNLM"/>
    </source>
</evidence>
<dbReference type="OrthoDB" id="3798561at2759"/>
<keyword evidence="2" id="KW-1185">Reference proteome</keyword>
<evidence type="ECO:0000313" key="2">
    <source>
        <dbReference type="Proteomes" id="UP000813461"/>
    </source>
</evidence>
<proteinExistence type="predicted"/>
<name>A0A8K0QWR7_9PLEO</name>
<gene>
    <name evidence="1" type="ORF">FB567DRAFT_596727</name>
</gene>
<organism evidence="1 2">
    <name type="scientific">Paraphoma chrysanthemicola</name>
    <dbReference type="NCBI Taxonomy" id="798071"/>
    <lineage>
        <taxon>Eukaryota</taxon>
        <taxon>Fungi</taxon>
        <taxon>Dikarya</taxon>
        <taxon>Ascomycota</taxon>
        <taxon>Pezizomycotina</taxon>
        <taxon>Dothideomycetes</taxon>
        <taxon>Pleosporomycetidae</taxon>
        <taxon>Pleosporales</taxon>
        <taxon>Pleosporineae</taxon>
        <taxon>Phaeosphaeriaceae</taxon>
        <taxon>Paraphoma</taxon>
    </lineage>
</organism>
<evidence type="ECO:0000313" key="1">
    <source>
        <dbReference type="EMBL" id="KAH7076102.1"/>
    </source>
</evidence>
<sequence length="115" mass="13129">MSPEERLKNIRAFHADPLPEIAITTYPLNIAGHDMQGHCCEVILAEPAYNWATEHQGGSQAHRINKTQEVEIVRLFTEDTYQEAHEIFMLSKAAQCSLRSSSFTRPARNYLVERT</sequence>
<dbReference type="Proteomes" id="UP000813461">
    <property type="component" value="Unassembled WGS sequence"/>
</dbReference>
<dbReference type="SUPFAM" id="SSF52540">
    <property type="entry name" value="P-loop containing nucleoside triphosphate hydrolases"/>
    <property type="match status" value="1"/>
</dbReference>
<dbReference type="AlphaFoldDB" id="A0A8K0QWR7"/>
<protein>
    <recommendedName>
        <fullName evidence="3">Helicase C-terminal domain-containing protein</fullName>
    </recommendedName>
</protein>
<dbReference type="EMBL" id="JAGMVJ010000019">
    <property type="protein sequence ID" value="KAH7076102.1"/>
    <property type="molecule type" value="Genomic_DNA"/>
</dbReference>
<dbReference type="InterPro" id="IPR027417">
    <property type="entry name" value="P-loop_NTPase"/>
</dbReference>